<evidence type="ECO:0000259" key="6">
    <source>
        <dbReference type="Pfam" id="PF01258"/>
    </source>
</evidence>
<evidence type="ECO:0000256" key="1">
    <source>
        <dbReference type="ARBA" id="ARBA00022723"/>
    </source>
</evidence>
<evidence type="ECO:0000256" key="5">
    <source>
        <dbReference type="SAM" id="MobiDB-lite"/>
    </source>
</evidence>
<gene>
    <name evidence="7" type="ORF">LV82_01378</name>
</gene>
<dbReference type="PANTHER" id="PTHR33823">
    <property type="entry name" value="RNA POLYMERASE-BINDING TRANSCRIPTION FACTOR DKSA-RELATED"/>
    <property type="match status" value="1"/>
</dbReference>
<evidence type="ECO:0000256" key="2">
    <source>
        <dbReference type="ARBA" id="ARBA00022771"/>
    </source>
</evidence>
<keyword evidence="1" id="KW-0479">Metal-binding</keyword>
<keyword evidence="3" id="KW-0862">Zinc</keyword>
<dbReference type="PROSITE" id="PS51128">
    <property type="entry name" value="ZF_DKSA_2"/>
    <property type="match status" value="1"/>
</dbReference>
<evidence type="ECO:0000313" key="7">
    <source>
        <dbReference type="EMBL" id="PPB81332.1"/>
    </source>
</evidence>
<dbReference type="PANTHER" id="PTHR33823:SF2">
    <property type="entry name" value="RNA POLYMERASE-BINDING TRANSCRIPTION FACTOR DKSA"/>
    <property type="match status" value="1"/>
</dbReference>
<proteinExistence type="predicted"/>
<dbReference type="SUPFAM" id="SSF57716">
    <property type="entry name" value="Glucocorticoid receptor-like (DNA-binding domain)"/>
    <property type="match status" value="1"/>
</dbReference>
<dbReference type="Gene3D" id="1.20.120.910">
    <property type="entry name" value="DksA, coiled-coil domain"/>
    <property type="match status" value="1"/>
</dbReference>
<name>A0A2S5JIT1_9RHOB</name>
<dbReference type="EMBL" id="PRDS01000003">
    <property type="protein sequence ID" value="PPB81332.1"/>
    <property type="molecule type" value="Genomic_DNA"/>
</dbReference>
<protein>
    <submittedName>
        <fullName evidence="7">TraR/DksA family transcriptional regulator</fullName>
    </submittedName>
</protein>
<dbReference type="GO" id="GO:0008270">
    <property type="term" value="F:zinc ion binding"/>
    <property type="evidence" value="ECO:0007669"/>
    <property type="project" value="UniProtKB-KW"/>
</dbReference>
<dbReference type="RefSeq" id="WP_104070203.1">
    <property type="nucleotide sequence ID" value="NZ_PRDS01000003.1"/>
</dbReference>
<dbReference type="Pfam" id="PF01258">
    <property type="entry name" value="zf-dskA_traR"/>
    <property type="match status" value="1"/>
</dbReference>
<keyword evidence="8" id="KW-1185">Reference proteome</keyword>
<dbReference type="InterPro" id="IPR000962">
    <property type="entry name" value="Znf_DskA_TraR"/>
</dbReference>
<evidence type="ECO:0000256" key="3">
    <source>
        <dbReference type="ARBA" id="ARBA00022833"/>
    </source>
</evidence>
<accession>A0A2S5JIT1</accession>
<comment type="caution">
    <text evidence="7">The sequence shown here is derived from an EMBL/GenBank/DDBJ whole genome shotgun (WGS) entry which is preliminary data.</text>
</comment>
<evidence type="ECO:0000313" key="8">
    <source>
        <dbReference type="Proteomes" id="UP000239736"/>
    </source>
</evidence>
<organism evidence="7 8">
    <name type="scientific">Albidovulum inexpectatum</name>
    <dbReference type="NCBI Taxonomy" id="196587"/>
    <lineage>
        <taxon>Bacteria</taxon>
        <taxon>Pseudomonadati</taxon>
        <taxon>Pseudomonadota</taxon>
        <taxon>Alphaproteobacteria</taxon>
        <taxon>Rhodobacterales</taxon>
        <taxon>Paracoccaceae</taxon>
        <taxon>Albidovulum</taxon>
    </lineage>
</organism>
<dbReference type="Proteomes" id="UP000239736">
    <property type="component" value="Unassembled WGS sequence"/>
</dbReference>
<dbReference type="OrthoDB" id="1121111at2"/>
<sequence length="115" mass="12691">MNDPTDEELRARFRPLIEAELAALSSASETTGSDRRPVELDQQSVGRLSRMDAIQGQAMAAALEARRAARRLVLTQALGRMETDEYGYCADCGNFIGRKRLETDPAATRCIDCAR</sequence>
<reference evidence="7 8" key="1">
    <citation type="submission" date="2018-01" db="EMBL/GenBank/DDBJ databases">
        <title>Genomic Encyclopedia of Archaeal and Bacterial Type Strains, Phase II (KMG-II): from individual species to whole genera.</title>
        <authorList>
            <person name="Goeker M."/>
        </authorList>
    </citation>
    <scope>NUCLEOTIDE SEQUENCE [LARGE SCALE GENOMIC DNA]</scope>
    <source>
        <strain evidence="7 8">DSM 12048</strain>
    </source>
</reference>
<evidence type="ECO:0000256" key="4">
    <source>
        <dbReference type="PROSITE-ProRule" id="PRU00510"/>
    </source>
</evidence>
<feature type="zinc finger region" description="dksA C4-type" evidence="4">
    <location>
        <begin position="89"/>
        <end position="113"/>
    </location>
</feature>
<keyword evidence="2" id="KW-0863">Zinc-finger</keyword>
<feature type="domain" description="Zinc finger DksA/TraR C4-type" evidence="6">
    <location>
        <begin position="86"/>
        <end position="115"/>
    </location>
</feature>
<feature type="region of interest" description="Disordered" evidence="5">
    <location>
        <begin position="24"/>
        <end position="44"/>
    </location>
</feature>
<dbReference type="AlphaFoldDB" id="A0A2S5JIT1"/>